<organism evidence="2 3">
    <name type="scientific">Symbiodinium natans</name>
    <dbReference type="NCBI Taxonomy" id="878477"/>
    <lineage>
        <taxon>Eukaryota</taxon>
        <taxon>Sar</taxon>
        <taxon>Alveolata</taxon>
        <taxon>Dinophyceae</taxon>
        <taxon>Suessiales</taxon>
        <taxon>Symbiodiniaceae</taxon>
        <taxon>Symbiodinium</taxon>
    </lineage>
</organism>
<name>A0A812ILQ1_9DINO</name>
<gene>
    <name evidence="2" type="ORF">SNAT2548_LOCUS4941</name>
</gene>
<protein>
    <submittedName>
        <fullName evidence="2">Uncharacterized protein</fullName>
    </submittedName>
</protein>
<keyword evidence="1" id="KW-0732">Signal</keyword>
<dbReference type="AlphaFoldDB" id="A0A812ILQ1"/>
<evidence type="ECO:0000313" key="2">
    <source>
        <dbReference type="EMBL" id="CAE7041920.1"/>
    </source>
</evidence>
<accession>A0A812ILQ1</accession>
<reference evidence="2" key="1">
    <citation type="submission" date="2021-02" db="EMBL/GenBank/DDBJ databases">
        <authorList>
            <person name="Dougan E. K."/>
            <person name="Rhodes N."/>
            <person name="Thang M."/>
            <person name="Chan C."/>
        </authorList>
    </citation>
    <scope>NUCLEOTIDE SEQUENCE</scope>
</reference>
<dbReference type="EMBL" id="CAJNDS010000307">
    <property type="protein sequence ID" value="CAE7041920.1"/>
    <property type="molecule type" value="Genomic_DNA"/>
</dbReference>
<comment type="caution">
    <text evidence="2">The sequence shown here is derived from an EMBL/GenBank/DDBJ whole genome shotgun (WGS) entry which is preliminary data.</text>
</comment>
<keyword evidence="3" id="KW-1185">Reference proteome</keyword>
<feature type="chain" id="PRO_5032367571" evidence="1">
    <location>
        <begin position="27"/>
        <end position="131"/>
    </location>
</feature>
<evidence type="ECO:0000256" key="1">
    <source>
        <dbReference type="SAM" id="SignalP"/>
    </source>
</evidence>
<dbReference type="Proteomes" id="UP000604046">
    <property type="component" value="Unassembled WGS sequence"/>
</dbReference>
<evidence type="ECO:0000313" key="3">
    <source>
        <dbReference type="Proteomes" id="UP000604046"/>
    </source>
</evidence>
<proteinExistence type="predicted"/>
<sequence>MERTPMPLRCLSVLLNASSCVPMCEALHRWKGWHQADTHQSIIEAMPKERSRRKHLAHVGEVNEAITAASAEWGWVEYLTEMCEVERLQPQSRAIQDPNRGVDLQSANLLKQPNGVGRARIRSYCYAKGRY</sequence>
<feature type="signal peptide" evidence="1">
    <location>
        <begin position="1"/>
        <end position="26"/>
    </location>
</feature>